<evidence type="ECO:0000256" key="1">
    <source>
        <dbReference type="SAM" id="MobiDB-lite"/>
    </source>
</evidence>
<name>A0ABQ7IKL0_9HELO</name>
<evidence type="ECO:0008006" key="4">
    <source>
        <dbReference type="Google" id="ProtNLM"/>
    </source>
</evidence>
<feature type="compositionally biased region" description="Basic residues" evidence="1">
    <location>
        <begin position="325"/>
        <end position="363"/>
    </location>
</feature>
<feature type="compositionally biased region" description="Polar residues" evidence="1">
    <location>
        <begin position="90"/>
        <end position="102"/>
    </location>
</feature>
<dbReference type="RefSeq" id="XP_038809673.1">
    <property type="nucleotide sequence ID" value="XM_038953883.1"/>
</dbReference>
<feature type="region of interest" description="Disordered" evidence="1">
    <location>
        <begin position="260"/>
        <end position="422"/>
    </location>
</feature>
<feature type="region of interest" description="Disordered" evidence="1">
    <location>
        <begin position="137"/>
        <end position="171"/>
    </location>
</feature>
<feature type="compositionally biased region" description="Polar residues" evidence="1">
    <location>
        <begin position="294"/>
        <end position="317"/>
    </location>
</feature>
<feature type="compositionally biased region" description="Low complexity" evidence="1">
    <location>
        <begin position="159"/>
        <end position="169"/>
    </location>
</feature>
<feature type="compositionally biased region" description="Basic and acidic residues" evidence="1">
    <location>
        <begin position="1"/>
        <end position="13"/>
    </location>
</feature>
<reference evidence="2 3" key="1">
    <citation type="journal article" date="2020" name="Genome Biol. Evol.">
        <title>Comparative genomics of Sclerotiniaceae.</title>
        <authorList>
            <person name="Valero Jimenez C.A."/>
            <person name="Steentjes M."/>
            <person name="Scholten O.E."/>
            <person name="Van Kan J.A.L."/>
        </authorList>
    </citation>
    <scope>NUCLEOTIDE SEQUENCE [LARGE SCALE GENOMIC DNA]</scope>
    <source>
        <strain evidence="2 3">B1</strain>
    </source>
</reference>
<organism evidence="2 3">
    <name type="scientific">Botrytis deweyae</name>
    <dbReference type="NCBI Taxonomy" id="2478750"/>
    <lineage>
        <taxon>Eukaryota</taxon>
        <taxon>Fungi</taxon>
        <taxon>Dikarya</taxon>
        <taxon>Ascomycota</taxon>
        <taxon>Pezizomycotina</taxon>
        <taxon>Leotiomycetes</taxon>
        <taxon>Helotiales</taxon>
        <taxon>Sclerotiniaceae</taxon>
        <taxon>Botrytis</taxon>
    </lineage>
</organism>
<gene>
    <name evidence="2" type="ORF">EAE98_006260</name>
</gene>
<dbReference type="GeneID" id="62233034"/>
<evidence type="ECO:0000313" key="2">
    <source>
        <dbReference type="EMBL" id="KAF7926876.1"/>
    </source>
</evidence>
<feature type="region of interest" description="Disordered" evidence="1">
    <location>
        <begin position="1"/>
        <end position="123"/>
    </location>
</feature>
<feature type="compositionally biased region" description="Basic and acidic residues" evidence="1">
    <location>
        <begin position="31"/>
        <end position="60"/>
    </location>
</feature>
<protein>
    <recommendedName>
        <fullName evidence="4">BZIP domain-containing protein</fullName>
    </recommendedName>
</protein>
<dbReference type="EMBL" id="RCSX01000013">
    <property type="protein sequence ID" value="KAF7926876.1"/>
    <property type="molecule type" value="Genomic_DNA"/>
</dbReference>
<dbReference type="Proteomes" id="UP000783213">
    <property type="component" value="Unassembled WGS sequence"/>
</dbReference>
<feature type="compositionally biased region" description="Polar residues" evidence="1">
    <location>
        <begin position="137"/>
        <end position="157"/>
    </location>
</feature>
<keyword evidence="3" id="KW-1185">Reference proteome</keyword>
<accession>A0ABQ7IKL0</accession>
<proteinExistence type="predicted"/>
<evidence type="ECO:0000313" key="3">
    <source>
        <dbReference type="Proteomes" id="UP000783213"/>
    </source>
</evidence>
<comment type="caution">
    <text evidence="2">The sequence shown here is derived from an EMBL/GenBank/DDBJ whole genome shotgun (WGS) entry which is preliminary data.</text>
</comment>
<feature type="compositionally biased region" description="Basic and acidic residues" evidence="1">
    <location>
        <begin position="68"/>
        <end position="86"/>
    </location>
</feature>
<sequence>MPTDDERLEEKRRKETNRKQSSRVNQAARETPQEKEKRMNETNRKDAERRKARGPEENKRIDRRKNLRAREREKNRLEEKNKKAAESYEIYNSSELLTSDNRSVGPARPEGPTYSDPPRQDHNATFAMTSMRSSLPPTISTQLATSHHHSSSMSDPQHSVHTSYHHSSSMDNSEYSLYPSYQKPIANSRSDLYSTSYHNSGPRMNNNDNNPSLLARDHSKAMELFHNEEFSNLVEMPIHHPANPVVYENTGFAVSFPTNEGRSSLPATDFGVAPSRHENHYLAPDGSESRDNHASPTIDSRSASPKNKSYSQETSRYNPAESGRHHSTRSGRHHSTRSGRHHSTGSGRHHSTGSGRHTSRHHTPPATVSDPAPPAQGYNYPVNTTSYASGEPIEEYVNANDEELSVPNSVFHDPQQYNPSQQ</sequence>